<reference evidence="2 3" key="1">
    <citation type="submission" date="2019-01" db="EMBL/GenBank/DDBJ databases">
        <title>Sequencing of cultivated peanut Arachis hypogaea provides insights into genome evolution and oil improvement.</title>
        <authorList>
            <person name="Chen X."/>
        </authorList>
    </citation>
    <scope>NUCLEOTIDE SEQUENCE [LARGE SCALE GENOMIC DNA]</scope>
    <source>
        <strain evidence="3">cv. Fuhuasheng</strain>
        <tissue evidence="2">Leaves</tissue>
    </source>
</reference>
<feature type="domain" description="FAR1" evidence="1">
    <location>
        <begin position="12"/>
        <end position="96"/>
    </location>
</feature>
<dbReference type="Pfam" id="PF03101">
    <property type="entry name" value="FAR1"/>
    <property type="match status" value="1"/>
</dbReference>
<name>A0A445ERP9_ARAHY</name>
<evidence type="ECO:0000313" key="2">
    <source>
        <dbReference type="EMBL" id="RYR78042.1"/>
    </source>
</evidence>
<evidence type="ECO:0000259" key="1">
    <source>
        <dbReference type="Pfam" id="PF03101"/>
    </source>
</evidence>
<proteinExistence type="predicted"/>
<keyword evidence="3" id="KW-1185">Reference proteome</keyword>
<dbReference type="EMBL" id="SDMP01000001">
    <property type="protein sequence ID" value="RYR78042.1"/>
    <property type="molecule type" value="Genomic_DNA"/>
</dbReference>
<accession>A0A445ERP9</accession>
<sequence length="264" mass="31331">MEFNTPEEAKGFDNNYRHIKGFATRQGKKVTNIVKEIIRYTFVCNREGFREKKWLEKTDRKREHKVVTCCGCVAKMRIKRKDGSGKWKISEVEIAHITSMRDIGISISKIYESFVAQFGGFNMVSFTKYDMYNEERRQRALQDGDVNAAIRFLEGVGRVDGKMFWRHRLDIKTDEFKVIWEAILNECGMREVEWVQELYRKKYSWATAYIRGRFFVGNRTTCRCESLLAKLGRFVKSRYGVIEFVTNFQRCVDFLRDNEDELEF</sequence>
<protein>
    <recommendedName>
        <fullName evidence="1">FAR1 domain-containing protein</fullName>
    </recommendedName>
</protein>
<gene>
    <name evidence="2" type="ORF">Ahy_A01g002773</name>
</gene>
<organism evidence="2 3">
    <name type="scientific">Arachis hypogaea</name>
    <name type="common">Peanut</name>
    <dbReference type="NCBI Taxonomy" id="3818"/>
    <lineage>
        <taxon>Eukaryota</taxon>
        <taxon>Viridiplantae</taxon>
        <taxon>Streptophyta</taxon>
        <taxon>Embryophyta</taxon>
        <taxon>Tracheophyta</taxon>
        <taxon>Spermatophyta</taxon>
        <taxon>Magnoliopsida</taxon>
        <taxon>eudicotyledons</taxon>
        <taxon>Gunneridae</taxon>
        <taxon>Pentapetalae</taxon>
        <taxon>rosids</taxon>
        <taxon>fabids</taxon>
        <taxon>Fabales</taxon>
        <taxon>Fabaceae</taxon>
        <taxon>Papilionoideae</taxon>
        <taxon>50 kb inversion clade</taxon>
        <taxon>dalbergioids sensu lato</taxon>
        <taxon>Dalbergieae</taxon>
        <taxon>Pterocarpus clade</taxon>
        <taxon>Arachis</taxon>
    </lineage>
</organism>
<dbReference type="PANTHER" id="PTHR47718">
    <property type="entry name" value="OS01G0519700 PROTEIN"/>
    <property type="match status" value="1"/>
</dbReference>
<dbReference type="AlphaFoldDB" id="A0A445ERP9"/>
<evidence type="ECO:0000313" key="3">
    <source>
        <dbReference type="Proteomes" id="UP000289738"/>
    </source>
</evidence>
<dbReference type="InterPro" id="IPR004330">
    <property type="entry name" value="FAR1_DNA_bnd_dom"/>
</dbReference>
<dbReference type="Proteomes" id="UP000289738">
    <property type="component" value="Chromosome A01"/>
</dbReference>
<comment type="caution">
    <text evidence="2">The sequence shown here is derived from an EMBL/GenBank/DDBJ whole genome shotgun (WGS) entry which is preliminary data.</text>
</comment>